<evidence type="ECO:0000256" key="2">
    <source>
        <dbReference type="ARBA" id="ARBA00012682"/>
    </source>
</evidence>
<dbReference type="EC" id="1.15.1.1" evidence="2"/>
<dbReference type="InterPro" id="IPR001189">
    <property type="entry name" value="Mn/Fe_SOD"/>
</dbReference>
<dbReference type="PRINTS" id="PR01703">
    <property type="entry name" value="MNSODISMTASE"/>
</dbReference>
<dbReference type="InterPro" id="IPR019832">
    <property type="entry name" value="Mn/Fe_SOD_C"/>
</dbReference>
<dbReference type="PATRIC" id="fig|1122180.6.peg.1668"/>
<dbReference type="SUPFAM" id="SSF46609">
    <property type="entry name" value="Fe,Mn superoxide dismutase (SOD), N-terminal domain"/>
    <property type="match status" value="1"/>
</dbReference>
<keyword evidence="8" id="KW-1185">Reference proteome</keyword>
<feature type="domain" description="Manganese/iron superoxide dismutase C-terminal" evidence="6">
    <location>
        <begin position="175"/>
        <end position="275"/>
    </location>
</feature>
<dbReference type="SUPFAM" id="SSF54719">
    <property type="entry name" value="Fe,Mn superoxide dismutase (SOD), C-terminal domain"/>
    <property type="match status" value="1"/>
</dbReference>
<organism evidence="7 8">
    <name type="scientific">Limimaricola hongkongensis DSM 17492</name>
    <dbReference type="NCBI Taxonomy" id="1122180"/>
    <lineage>
        <taxon>Bacteria</taxon>
        <taxon>Pseudomonadati</taxon>
        <taxon>Pseudomonadota</taxon>
        <taxon>Alphaproteobacteria</taxon>
        <taxon>Rhodobacterales</taxon>
        <taxon>Paracoccaceae</taxon>
        <taxon>Limimaricola</taxon>
    </lineage>
</organism>
<dbReference type="AlphaFoldDB" id="A0A017HBE0"/>
<dbReference type="InterPro" id="IPR019833">
    <property type="entry name" value="Mn/Fe_SOD_BS"/>
</dbReference>
<dbReference type="PANTHER" id="PTHR42769">
    <property type="entry name" value="SUPEROXIDE DISMUTASE"/>
    <property type="match status" value="1"/>
</dbReference>
<keyword evidence="4 7" id="KW-0560">Oxidoreductase</keyword>
<dbReference type="Gene3D" id="3.55.40.20">
    <property type="entry name" value="Iron/manganese superoxide dismutase, C-terminal domain"/>
    <property type="match status" value="1"/>
</dbReference>
<dbReference type="Pfam" id="PF02777">
    <property type="entry name" value="Sod_Fe_C"/>
    <property type="match status" value="1"/>
</dbReference>
<proteinExistence type="inferred from homology"/>
<dbReference type="GO" id="GO:0046872">
    <property type="term" value="F:metal ion binding"/>
    <property type="evidence" value="ECO:0007669"/>
    <property type="project" value="UniProtKB-KW"/>
</dbReference>
<sequence>MRRSEGFRAARHLCRAMRLSGEGACGRRSRQGRLRDRQSWSGTGAQGPIFLIVPLTFARRGFCYVAQIHHWQQSETDMAFELPDLPYAHDALASKGMSKETLEYHHDLHHKAYVDNGNKLIAGTEWDGKSMEEIIRGTYDKSAVAQNGIFNNISQLWNHNQFWKMMTPNDSKMPGELESAIADSFGSVDKFKEEFAAAGAGQFGSGWAWLVKDTDGGLKVTKTENGVNPLCFGQTALLGLDVWEHSYYIDFRNKRPAYITNFLDNLVNWENVASRM</sequence>
<dbReference type="HOGENOM" id="CLU_031625_0_0_5"/>
<dbReference type="EMBL" id="APGJ01000006">
    <property type="protein sequence ID" value="EYD71615.1"/>
    <property type="molecule type" value="Genomic_DNA"/>
</dbReference>
<feature type="domain" description="Manganese/iron superoxide dismutase N-terminal" evidence="5">
    <location>
        <begin position="80"/>
        <end position="166"/>
    </location>
</feature>
<evidence type="ECO:0000256" key="4">
    <source>
        <dbReference type="ARBA" id="ARBA00023002"/>
    </source>
</evidence>
<keyword evidence="3" id="KW-0479">Metal-binding</keyword>
<dbReference type="STRING" id="1122180.Lokhon_01682"/>
<comment type="caution">
    <text evidence="7">The sequence shown here is derived from an EMBL/GenBank/DDBJ whole genome shotgun (WGS) entry which is preliminary data.</text>
</comment>
<evidence type="ECO:0000259" key="6">
    <source>
        <dbReference type="Pfam" id="PF02777"/>
    </source>
</evidence>
<dbReference type="PROSITE" id="PS00088">
    <property type="entry name" value="SOD_MN"/>
    <property type="match status" value="1"/>
</dbReference>
<gene>
    <name evidence="7" type="ORF">Lokhon_01682</name>
</gene>
<dbReference type="Pfam" id="PF00081">
    <property type="entry name" value="Sod_Fe_N"/>
    <property type="match status" value="1"/>
</dbReference>
<evidence type="ECO:0000313" key="8">
    <source>
        <dbReference type="Proteomes" id="UP000025047"/>
    </source>
</evidence>
<dbReference type="eggNOG" id="COG0605">
    <property type="taxonomic scope" value="Bacteria"/>
</dbReference>
<name>A0A017HBE0_9RHOB</name>
<dbReference type="PANTHER" id="PTHR42769:SF3">
    <property type="entry name" value="SUPEROXIDE DISMUTASE [FE] 2, CHLOROPLASTIC"/>
    <property type="match status" value="1"/>
</dbReference>
<dbReference type="InterPro" id="IPR019831">
    <property type="entry name" value="Mn/Fe_SOD_N"/>
</dbReference>
<reference evidence="7 8" key="1">
    <citation type="submission" date="2013-03" db="EMBL/GenBank/DDBJ databases">
        <authorList>
            <person name="Fiebig A."/>
            <person name="Goeker M."/>
            <person name="Klenk H.-P.P."/>
        </authorList>
    </citation>
    <scope>NUCLEOTIDE SEQUENCE [LARGE SCALE GENOMIC DNA]</scope>
    <source>
        <strain evidence="7 8">DSM 17492</strain>
    </source>
</reference>
<evidence type="ECO:0000256" key="1">
    <source>
        <dbReference type="ARBA" id="ARBA00008714"/>
    </source>
</evidence>
<comment type="similarity">
    <text evidence="1">Belongs to the iron/manganese superoxide dismutase family.</text>
</comment>
<evidence type="ECO:0000256" key="3">
    <source>
        <dbReference type="ARBA" id="ARBA00022723"/>
    </source>
</evidence>
<accession>A0A017HBE0</accession>
<protein>
    <recommendedName>
        <fullName evidence="2">superoxide dismutase</fullName>
        <ecNumber evidence="2">1.15.1.1</ecNumber>
    </recommendedName>
</protein>
<dbReference type="InterPro" id="IPR036324">
    <property type="entry name" value="Mn/Fe_SOD_N_sf"/>
</dbReference>
<dbReference type="Gene3D" id="1.10.287.990">
    <property type="entry name" value="Fe,Mn superoxide dismutase (SOD) domain"/>
    <property type="match status" value="1"/>
</dbReference>
<dbReference type="Proteomes" id="UP000025047">
    <property type="component" value="Unassembled WGS sequence"/>
</dbReference>
<dbReference type="GO" id="GO:0004784">
    <property type="term" value="F:superoxide dismutase activity"/>
    <property type="evidence" value="ECO:0007669"/>
    <property type="project" value="UniProtKB-EC"/>
</dbReference>
<evidence type="ECO:0000313" key="7">
    <source>
        <dbReference type="EMBL" id="EYD71615.1"/>
    </source>
</evidence>
<evidence type="ECO:0000259" key="5">
    <source>
        <dbReference type="Pfam" id="PF00081"/>
    </source>
</evidence>
<dbReference type="InterPro" id="IPR036314">
    <property type="entry name" value="SOD_C_sf"/>
</dbReference>